<accession>A0A177ZK91</accession>
<keyword evidence="3 6" id="KW-0812">Transmembrane</keyword>
<feature type="transmembrane region" description="Helical" evidence="6">
    <location>
        <begin position="83"/>
        <end position="104"/>
    </location>
</feature>
<keyword evidence="5 6" id="KW-0472">Membrane</keyword>
<dbReference type="PANTHER" id="PTHR28384">
    <property type="entry name" value="PROGRESSIVE ANKYLOSIS PROTEIN HOMOLOG"/>
    <property type="match status" value="1"/>
</dbReference>
<dbReference type="PATRIC" id="fig|217031.6.peg.3661"/>
<reference evidence="7 8" key="1">
    <citation type="submission" date="2015-05" db="EMBL/GenBank/DDBJ databases">
        <title>Comparison of genome.</title>
        <authorList>
            <person name="Zheng Z."/>
            <person name="Sun M."/>
        </authorList>
    </citation>
    <scope>NUCLEOTIDE SEQUENCE [LARGE SCALE GENOMIC DNA]</scope>
    <source>
        <strain evidence="7 8">G25-74</strain>
    </source>
</reference>
<keyword evidence="4 6" id="KW-1133">Transmembrane helix</keyword>
<feature type="transmembrane region" description="Helical" evidence="6">
    <location>
        <begin position="160"/>
        <end position="180"/>
    </location>
</feature>
<comment type="subcellular location">
    <subcellularLocation>
        <location evidence="1">Membrane</location>
        <topology evidence="1">Multi-pass membrane protein</topology>
    </subcellularLocation>
</comment>
<feature type="transmembrane region" description="Helical" evidence="6">
    <location>
        <begin position="302"/>
        <end position="322"/>
    </location>
</feature>
<evidence type="ECO:0000313" key="7">
    <source>
        <dbReference type="EMBL" id="OAK68235.1"/>
    </source>
</evidence>
<dbReference type="PANTHER" id="PTHR28384:SF1">
    <property type="entry name" value="PROGRESSIVE ANKYLOSIS PROTEIN HOMOLOG"/>
    <property type="match status" value="1"/>
</dbReference>
<dbReference type="Pfam" id="PF07260">
    <property type="entry name" value="ANKH"/>
    <property type="match status" value="1"/>
</dbReference>
<organism evidence="7 8">
    <name type="scientific">Lederbergia galactosidilytica</name>
    <dbReference type="NCBI Taxonomy" id="217031"/>
    <lineage>
        <taxon>Bacteria</taxon>
        <taxon>Bacillati</taxon>
        <taxon>Bacillota</taxon>
        <taxon>Bacilli</taxon>
        <taxon>Bacillales</taxon>
        <taxon>Bacillaceae</taxon>
        <taxon>Lederbergia</taxon>
    </lineage>
</organism>
<dbReference type="GO" id="GO:0005886">
    <property type="term" value="C:plasma membrane"/>
    <property type="evidence" value="ECO:0007669"/>
    <property type="project" value="TreeGrafter"/>
</dbReference>
<feature type="transmembrane region" description="Helical" evidence="6">
    <location>
        <begin position="379"/>
        <end position="396"/>
    </location>
</feature>
<evidence type="ECO:0000256" key="5">
    <source>
        <dbReference type="ARBA" id="ARBA00023136"/>
    </source>
</evidence>
<proteinExistence type="predicted"/>
<dbReference type="InterPro" id="IPR009887">
    <property type="entry name" value="ANKH"/>
</dbReference>
<dbReference type="EMBL" id="LDJR01000057">
    <property type="protein sequence ID" value="OAK68235.1"/>
    <property type="molecule type" value="Genomic_DNA"/>
</dbReference>
<feature type="transmembrane region" description="Helical" evidence="6">
    <location>
        <begin position="124"/>
        <end position="148"/>
    </location>
</feature>
<comment type="caution">
    <text evidence="7">The sequence shown here is derived from an EMBL/GenBank/DDBJ whole genome shotgun (WGS) entry which is preliminary data.</text>
</comment>
<evidence type="ECO:0000256" key="1">
    <source>
        <dbReference type="ARBA" id="ARBA00004141"/>
    </source>
</evidence>
<dbReference type="Proteomes" id="UP000077881">
    <property type="component" value="Unassembled WGS sequence"/>
</dbReference>
<feature type="transmembrane region" description="Helical" evidence="6">
    <location>
        <begin position="230"/>
        <end position="254"/>
    </location>
</feature>
<evidence type="ECO:0000256" key="6">
    <source>
        <dbReference type="SAM" id="Phobius"/>
    </source>
</evidence>
<protein>
    <recommendedName>
        <fullName evidence="9">Multi antimicrobial extrusion protein MatE</fullName>
    </recommendedName>
</protein>
<evidence type="ECO:0000256" key="4">
    <source>
        <dbReference type="ARBA" id="ARBA00022989"/>
    </source>
</evidence>
<evidence type="ECO:0000313" key="8">
    <source>
        <dbReference type="Proteomes" id="UP000077881"/>
    </source>
</evidence>
<keyword evidence="8" id="KW-1185">Reference proteome</keyword>
<dbReference type="GO" id="GO:0005315">
    <property type="term" value="F:phosphate transmembrane transporter activity"/>
    <property type="evidence" value="ECO:0007669"/>
    <property type="project" value="InterPro"/>
</dbReference>
<keyword evidence="2" id="KW-0813">Transport</keyword>
<feature type="transmembrane region" description="Helical" evidence="6">
    <location>
        <begin position="45"/>
        <end position="62"/>
    </location>
</feature>
<evidence type="ECO:0008006" key="9">
    <source>
        <dbReference type="Google" id="ProtNLM"/>
    </source>
</evidence>
<sequence length="446" mass="50201">MSTLKKNKLTYQHLSAFFIPLALSSSLTSLTHIIINGTLSRGENATFIIACYAVAFSLFGIIERPIISLRQTSSALVKNPSSFKTITILFLQVTGIIVFISLLISYTKLGDWLFVTFFNASEDMVYTISQTFKVITLVVIFSGVRGIYQGFMINQLETKWITIGVVLRLIAMLVVAYLFIATDRVTSMVGALIFLVGMLVEMGISVWRGQRLLRQQKDNREPAVEKKEMLGFYTPLVFFFVIQTLLIPVVYAFLAKTNDIEVGIAAFALAYSICQLVLSFFMFTHQIVLQFYDENKEKVLRFMIIISLIPTLLLGILCLTKVGPWFMKVIMGADPSLSNVTILVLTYFLFRALLFPWVDFLNGYLMLKKRTKKMLVGQIANLVTVVICLIFFVAFFPHWNGIIGAASISVGELTGLLVVLFNVIKVSKETAPLKSQENTKEFSEYI</sequence>
<feature type="transmembrane region" description="Helical" evidence="6">
    <location>
        <begin position="342"/>
        <end position="367"/>
    </location>
</feature>
<name>A0A177ZK91_9BACI</name>
<evidence type="ECO:0000256" key="3">
    <source>
        <dbReference type="ARBA" id="ARBA00022692"/>
    </source>
</evidence>
<feature type="transmembrane region" description="Helical" evidence="6">
    <location>
        <begin position="402"/>
        <end position="424"/>
    </location>
</feature>
<gene>
    <name evidence="7" type="ORF">ABB05_16925</name>
</gene>
<feature type="transmembrane region" description="Helical" evidence="6">
    <location>
        <begin position="186"/>
        <end position="209"/>
    </location>
</feature>
<dbReference type="GO" id="GO:0035435">
    <property type="term" value="P:phosphate ion transmembrane transport"/>
    <property type="evidence" value="ECO:0007669"/>
    <property type="project" value="InterPro"/>
</dbReference>
<evidence type="ECO:0000256" key="2">
    <source>
        <dbReference type="ARBA" id="ARBA00022448"/>
    </source>
</evidence>
<dbReference type="AlphaFoldDB" id="A0A177ZK91"/>
<dbReference type="STRING" id="217031.ABB05_16925"/>
<dbReference type="GO" id="GO:0030504">
    <property type="term" value="F:inorganic diphosphate transmembrane transporter activity"/>
    <property type="evidence" value="ECO:0007669"/>
    <property type="project" value="TreeGrafter"/>
</dbReference>
<feature type="transmembrane region" description="Helical" evidence="6">
    <location>
        <begin position="260"/>
        <end position="281"/>
    </location>
</feature>